<dbReference type="EMBL" id="CAXIXY010000007">
    <property type="protein sequence ID" value="CAL2093358.1"/>
    <property type="molecule type" value="Genomic_DNA"/>
</dbReference>
<evidence type="ECO:0000313" key="2">
    <source>
        <dbReference type="Proteomes" id="UP001497416"/>
    </source>
</evidence>
<gene>
    <name evidence="1" type="ORF">T190607A01A_50188</name>
</gene>
<keyword evidence="2" id="KW-1185">Reference proteome</keyword>
<reference evidence="1 2" key="1">
    <citation type="submission" date="2024-05" db="EMBL/GenBank/DDBJ databases">
        <authorList>
            <person name="Duchaud E."/>
        </authorList>
    </citation>
    <scope>NUCLEOTIDE SEQUENCE [LARGE SCALE GENOMIC DNA]</scope>
    <source>
        <strain evidence="1">Ena-SAMPLE-TAB-13-05-2024-13:56:06:370-140302</strain>
    </source>
</reference>
<evidence type="ECO:0008006" key="3">
    <source>
        <dbReference type="Google" id="ProtNLM"/>
    </source>
</evidence>
<dbReference type="PROSITE" id="PS51257">
    <property type="entry name" value="PROKAR_LIPOPROTEIN"/>
    <property type="match status" value="1"/>
</dbReference>
<accession>A0ABM9P5V1</accession>
<dbReference type="Proteomes" id="UP001497416">
    <property type="component" value="Unassembled WGS sequence"/>
</dbReference>
<proteinExistence type="predicted"/>
<protein>
    <recommendedName>
        <fullName evidence="3">Cytochrome P460</fullName>
    </recommendedName>
</protein>
<evidence type="ECO:0000313" key="1">
    <source>
        <dbReference type="EMBL" id="CAL2093358.1"/>
    </source>
</evidence>
<dbReference type="RefSeq" id="WP_348713601.1">
    <property type="nucleotide sequence ID" value="NZ_CAXIXY010000007.1"/>
</dbReference>
<sequence length="474" mass="53236">MKTNRLIAILAIAAVITSCNNHKKDKHYQHADNTKVNYGYPADSTSINKWIAANDFNAMYKHSWNVWKHLTTPVSGGVLRYQTWSSPKQILHKLNNPSANAAPEIEFNKPKQFGHAKAKQSDFDDTNIVEVVAYNPSAEKFAIDNKIFYMSTLKAMQTGEYSQIPEFPHDAITVKPVYKIITQNSLNENGIFTMSAWHGPQYQDQGYPEKDWVSCIHVDTKNKGNNDNGRIDYDCSKITAENTYFVDDFINFSISKQQSDEYNQEIISGLKSDLKNKSITQAEYDNQLKHLKTSEGDTAILVGMHVGTKEIKRWVWQTFWWSPNPDTPSIPSSDDIASARSGIGLSKQARHYAMDIAYSMIIPAQPYVGGVNEGELVIGFNPYLESGFGTDVFDAKTSYVYNNGSKVKTNLGTMSNCMSCHMSAAVNTAVSVNSKVSSPPYVGDTYLSYKDSIFQKRLMLDFAWSIQSNIDTLK</sequence>
<name>A0ABM9P5V1_9FLAO</name>
<organism evidence="1 2">
    <name type="scientific">Tenacibaculum platacis</name>
    <dbReference type="NCBI Taxonomy" id="3137852"/>
    <lineage>
        <taxon>Bacteria</taxon>
        <taxon>Pseudomonadati</taxon>
        <taxon>Bacteroidota</taxon>
        <taxon>Flavobacteriia</taxon>
        <taxon>Flavobacteriales</taxon>
        <taxon>Flavobacteriaceae</taxon>
        <taxon>Tenacibaculum</taxon>
    </lineage>
</organism>
<comment type="caution">
    <text evidence="1">The sequence shown here is derived from an EMBL/GenBank/DDBJ whole genome shotgun (WGS) entry which is preliminary data.</text>
</comment>